<dbReference type="InterPro" id="IPR001732">
    <property type="entry name" value="UDP-Glc/GDP-Man_DH_N"/>
</dbReference>
<dbReference type="InterPro" id="IPR014026">
    <property type="entry name" value="UDP-Glc/GDP-Man_DH_dimer"/>
</dbReference>
<dbReference type="SUPFAM" id="SSF51735">
    <property type="entry name" value="NAD(P)-binding Rossmann-fold domains"/>
    <property type="match status" value="1"/>
</dbReference>
<gene>
    <name evidence="5" type="ORF">BJ971_005729</name>
</gene>
<keyword evidence="2" id="KW-0520">NAD</keyword>
<evidence type="ECO:0000313" key="5">
    <source>
        <dbReference type="EMBL" id="MBB4765173.1"/>
    </source>
</evidence>
<sequence length="418" mass="45327">MRVVIAGQGYVGLPLAVRAAQVGHTVVGFDVDDERIKRLAAGESYVDDVSSAELQEILDSGAFQPSSDPRSLAGFDVAVIAVPTPLREGTPDLAYIEDSARTLSRYLRPGATVALESTTYPGTTTELVAPLLEEGSGLVAGTDFFLGYSPERIDPGNRQWNLVTTPKVVSGVNEASLERVRAFYGSVVEQTVPVSDCKVAELAKLLENTFRHVNIALVNELAVFANDLGIDVWEAIEAASSKPFGYMRFVPGPGVGGHCLPIDPSYLSWRVQRTLGQSFRFVELANDINNHMPDYVVRRLVGALNRHRKAVNGSTVLLLGLAYKKNTGDARESPARRVASLLLDMGAEVRAADPHVVEDAHVDQRVVRVALTEEQIAAADAVVLLADHDAFDLDLVVRHARYVLDTRHRLTGPTIESL</sequence>
<dbReference type="Pfam" id="PF03720">
    <property type="entry name" value="UDPG_MGDP_dh_C"/>
    <property type="match status" value="1"/>
</dbReference>
<dbReference type="InterPro" id="IPR036291">
    <property type="entry name" value="NAD(P)-bd_dom_sf"/>
</dbReference>
<keyword evidence="6" id="KW-1185">Reference proteome</keyword>
<evidence type="ECO:0000256" key="1">
    <source>
        <dbReference type="ARBA" id="ARBA00023002"/>
    </source>
</evidence>
<name>A0A7W7MSC1_9ACTN</name>
<feature type="domain" description="UDP-glucose/GDP-mannose dehydrogenase C-terminal" evidence="4">
    <location>
        <begin position="317"/>
        <end position="412"/>
    </location>
</feature>
<dbReference type="GO" id="GO:0051287">
    <property type="term" value="F:NAD binding"/>
    <property type="evidence" value="ECO:0007669"/>
    <property type="project" value="InterPro"/>
</dbReference>
<dbReference type="PANTHER" id="PTHR43491:SF1">
    <property type="entry name" value="UDP-N-ACETYL-D-MANNOSAMINE DEHYDROGENASE"/>
    <property type="match status" value="1"/>
</dbReference>
<evidence type="ECO:0000313" key="6">
    <source>
        <dbReference type="Proteomes" id="UP000578112"/>
    </source>
</evidence>
<dbReference type="SMART" id="SM00984">
    <property type="entry name" value="UDPG_MGDP_dh_C"/>
    <property type="match status" value="1"/>
</dbReference>
<proteinExistence type="inferred from homology"/>
<organism evidence="5 6">
    <name type="scientific">Actinoplanes digitatis</name>
    <dbReference type="NCBI Taxonomy" id="1868"/>
    <lineage>
        <taxon>Bacteria</taxon>
        <taxon>Bacillati</taxon>
        <taxon>Actinomycetota</taxon>
        <taxon>Actinomycetes</taxon>
        <taxon>Micromonosporales</taxon>
        <taxon>Micromonosporaceae</taxon>
        <taxon>Actinoplanes</taxon>
    </lineage>
</organism>
<evidence type="ECO:0000259" key="4">
    <source>
        <dbReference type="SMART" id="SM00984"/>
    </source>
</evidence>
<dbReference type="InterPro" id="IPR014027">
    <property type="entry name" value="UDP-Glc/GDP-Man_DH_C"/>
</dbReference>
<dbReference type="Gene3D" id="3.40.50.720">
    <property type="entry name" value="NAD(P)-binding Rossmann-like Domain"/>
    <property type="match status" value="2"/>
</dbReference>
<comment type="similarity">
    <text evidence="3">Belongs to the UDP-glucose/GDP-mannose dehydrogenase family.</text>
</comment>
<dbReference type="InterPro" id="IPR036220">
    <property type="entry name" value="UDP-Glc/GDP-Man_DH_C_sf"/>
</dbReference>
<dbReference type="InterPro" id="IPR028359">
    <property type="entry name" value="UDP_ManNAc/GlcNAc_DH"/>
</dbReference>
<dbReference type="SUPFAM" id="SSF52413">
    <property type="entry name" value="UDP-glucose/GDP-mannose dehydrogenase C-terminal domain"/>
    <property type="match status" value="1"/>
</dbReference>
<reference evidence="5 6" key="1">
    <citation type="submission" date="2020-08" db="EMBL/GenBank/DDBJ databases">
        <title>Sequencing the genomes of 1000 actinobacteria strains.</title>
        <authorList>
            <person name="Klenk H.-P."/>
        </authorList>
    </citation>
    <scope>NUCLEOTIDE SEQUENCE [LARGE SCALE GENOMIC DNA]</scope>
    <source>
        <strain evidence="5 6">DSM 43149</strain>
    </source>
</reference>
<dbReference type="GO" id="GO:0047004">
    <property type="term" value="F:UDP-N-acetylglucosamine 6-dehydrogenase activity"/>
    <property type="evidence" value="ECO:0007669"/>
    <property type="project" value="UniProtKB-EC"/>
</dbReference>
<dbReference type="Pfam" id="PF03721">
    <property type="entry name" value="UDPG_MGDP_dh_N"/>
    <property type="match status" value="1"/>
</dbReference>
<dbReference type="Proteomes" id="UP000578112">
    <property type="component" value="Unassembled WGS sequence"/>
</dbReference>
<comment type="caution">
    <text evidence="5">The sequence shown here is derived from an EMBL/GenBank/DDBJ whole genome shotgun (WGS) entry which is preliminary data.</text>
</comment>
<protein>
    <submittedName>
        <fullName evidence="5">UDP-N-acetyl-D-glucosamine dehydrogenase</fullName>
        <ecNumber evidence="5">1.1.1.136</ecNumber>
    </submittedName>
</protein>
<dbReference type="NCBIfam" id="TIGR03026">
    <property type="entry name" value="NDP-sugDHase"/>
    <property type="match status" value="1"/>
</dbReference>
<dbReference type="GO" id="GO:0016628">
    <property type="term" value="F:oxidoreductase activity, acting on the CH-CH group of donors, NAD or NADP as acceptor"/>
    <property type="evidence" value="ECO:0007669"/>
    <property type="project" value="InterPro"/>
</dbReference>
<dbReference type="PANTHER" id="PTHR43491">
    <property type="entry name" value="UDP-N-ACETYL-D-MANNOSAMINE DEHYDROGENASE"/>
    <property type="match status" value="1"/>
</dbReference>
<dbReference type="PIRSF" id="PIRSF000124">
    <property type="entry name" value="UDPglc_GDPman_dh"/>
    <property type="match status" value="1"/>
</dbReference>
<dbReference type="InterPro" id="IPR008927">
    <property type="entry name" value="6-PGluconate_DH-like_C_sf"/>
</dbReference>
<dbReference type="EMBL" id="JACHNH010000001">
    <property type="protein sequence ID" value="MBB4765173.1"/>
    <property type="molecule type" value="Genomic_DNA"/>
</dbReference>
<dbReference type="EC" id="1.1.1.136" evidence="5"/>
<dbReference type="InterPro" id="IPR017476">
    <property type="entry name" value="UDP-Glc/GDP-Man"/>
</dbReference>
<dbReference type="PIRSF" id="PIRSF500136">
    <property type="entry name" value="UDP_ManNAc_DH"/>
    <property type="match status" value="1"/>
</dbReference>
<dbReference type="Pfam" id="PF00984">
    <property type="entry name" value="UDPG_MGDP_dh"/>
    <property type="match status" value="1"/>
</dbReference>
<evidence type="ECO:0000256" key="2">
    <source>
        <dbReference type="ARBA" id="ARBA00023027"/>
    </source>
</evidence>
<dbReference type="RefSeq" id="WP_184996264.1">
    <property type="nucleotide sequence ID" value="NZ_BOMK01000031.1"/>
</dbReference>
<accession>A0A7W7MSC1</accession>
<evidence type="ECO:0000256" key="3">
    <source>
        <dbReference type="PIRNR" id="PIRNR000124"/>
    </source>
</evidence>
<dbReference type="SUPFAM" id="SSF48179">
    <property type="entry name" value="6-phosphogluconate dehydrogenase C-terminal domain-like"/>
    <property type="match status" value="1"/>
</dbReference>
<keyword evidence="1 5" id="KW-0560">Oxidoreductase</keyword>
<dbReference type="GO" id="GO:0000271">
    <property type="term" value="P:polysaccharide biosynthetic process"/>
    <property type="evidence" value="ECO:0007669"/>
    <property type="project" value="InterPro"/>
</dbReference>
<dbReference type="AlphaFoldDB" id="A0A7W7MSC1"/>